<protein>
    <submittedName>
        <fullName evidence="7">Uncharacterized protein</fullName>
    </submittedName>
</protein>
<sequence length="433" mass="49683">MSWLDNDPNINFSCSHIKYSDEEPNFLARLFQAGAKAKKVRVGNENFFNYKKKRVIAAWGVAFAVIIVVAIAFCLDLSLNSFFAKLSQASSTSYFLITLLMGLFTFLLCDLLVKIVILRDQAKEELKEVTKFEWFSFSITSFFIQSITPFSIGSEPYTIWWLNKKGVSLKRASAIVAVTSFCWFVGQFLITWPSFIYLTIQSGSKITSLQTYWAVLGGLFIDMAVAIVIFSVSYFKKMHYWLSMWVNTVKKYMDLPHSTEEEIAIKYLEKNTFQKIYVDQIKRKVTLKVVAYYLLANLYLYLLFVFILRLFSSYDWSSSKAIATYNIINVSTTANNFIPLPSAEGSLHVVIKNLLSSLENSGYENLYLDNVNNKQAEEAHKSAILLWRFFSKYLGLIISVIFLSLYGINSSSIKLKKFTKVPQIVQTPHELIF</sequence>
<evidence type="ECO:0000256" key="3">
    <source>
        <dbReference type="ARBA" id="ARBA00022692"/>
    </source>
</evidence>
<proteinExistence type="predicted"/>
<feature type="transmembrane region" description="Helical" evidence="6">
    <location>
        <begin position="290"/>
        <end position="311"/>
    </location>
</feature>
<evidence type="ECO:0000256" key="6">
    <source>
        <dbReference type="SAM" id="Phobius"/>
    </source>
</evidence>
<keyword evidence="3 6" id="KW-0812">Transmembrane</keyword>
<accession>A0A1A9QE38</accession>
<gene>
    <name evidence="7" type="ORF">A6V39_02085</name>
</gene>
<feature type="transmembrane region" description="Helical" evidence="6">
    <location>
        <begin position="172"/>
        <end position="200"/>
    </location>
</feature>
<keyword evidence="5 6" id="KW-0472">Membrane</keyword>
<dbReference type="InterPro" id="IPR022791">
    <property type="entry name" value="L-PG_synthase/AglD"/>
</dbReference>
<organism evidence="7 8">
    <name type="scientific">Candidatus Mycoplasma haematobovis</name>
    <dbReference type="NCBI Taxonomy" id="432608"/>
    <lineage>
        <taxon>Bacteria</taxon>
        <taxon>Bacillati</taxon>
        <taxon>Mycoplasmatota</taxon>
        <taxon>Mollicutes</taxon>
        <taxon>Mycoplasmataceae</taxon>
        <taxon>Mycoplasma</taxon>
    </lineage>
</organism>
<dbReference type="AlphaFoldDB" id="A0A1A9QE38"/>
<dbReference type="PANTHER" id="PTHR37693:SF1">
    <property type="entry name" value="INTEGRAL MEMBRANE PROTEIN"/>
    <property type="match status" value="1"/>
</dbReference>
<feature type="transmembrane region" description="Helical" evidence="6">
    <location>
        <begin position="390"/>
        <end position="408"/>
    </location>
</feature>
<evidence type="ECO:0000313" key="7">
    <source>
        <dbReference type="EMBL" id="OAL10215.1"/>
    </source>
</evidence>
<evidence type="ECO:0000256" key="4">
    <source>
        <dbReference type="ARBA" id="ARBA00022989"/>
    </source>
</evidence>
<feature type="transmembrane region" description="Helical" evidence="6">
    <location>
        <begin position="55"/>
        <end position="73"/>
    </location>
</feature>
<dbReference type="Proteomes" id="UP000077623">
    <property type="component" value="Unassembled WGS sequence"/>
</dbReference>
<keyword evidence="8" id="KW-1185">Reference proteome</keyword>
<keyword evidence="2" id="KW-1003">Cell membrane</keyword>
<comment type="subcellular location">
    <subcellularLocation>
        <location evidence="1">Cell membrane</location>
        <topology evidence="1">Multi-pass membrane protein</topology>
    </subcellularLocation>
</comment>
<evidence type="ECO:0000313" key="8">
    <source>
        <dbReference type="Proteomes" id="UP000077623"/>
    </source>
</evidence>
<dbReference type="PANTHER" id="PTHR37693">
    <property type="entry name" value="PHOSPHATIDYLGLYCEROL LYSYLTRANSFERASE"/>
    <property type="match status" value="1"/>
</dbReference>
<evidence type="ECO:0000256" key="5">
    <source>
        <dbReference type="ARBA" id="ARBA00023136"/>
    </source>
</evidence>
<dbReference type="GO" id="GO:0005886">
    <property type="term" value="C:plasma membrane"/>
    <property type="evidence" value="ECO:0007669"/>
    <property type="project" value="UniProtKB-SubCell"/>
</dbReference>
<keyword evidence="4 6" id="KW-1133">Transmembrane helix</keyword>
<dbReference type="Pfam" id="PF03706">
    <property type="entry name" value="LPG_synthase_TM"/>
    <property type="match status" value="1"/>
</dbReference>
<evidence type="ECO:0000256" key="2">
    <source>
        <dbReference type="ARBA" id="ARBA00022475"/>
    </source>
</evidence>
<evidence type="ECO:0000256" key="1">
    <source>
        <dbReference type="ARBA" id="ARBA00004651"/>
    </source>
</evidence>
<feature type="transmembrane region" description="Helical" evidence="6">
    <location>
        <begin position="93"/>
        <end position="113"/>
    </location>
</feature>
<comment type="caution">
    <text evidence="7">The sequence shown here is derived from an EMBL/GenBank/DDBJ whole genome shotgun (WGS) entry which is preliminary data.</text>
</comment>
<name>A0A1A9QE38_9MOLU</name>
<dbReference type="EMBL" id="LWUJ01000011">
    <property type="protein sequence ID" value="OAL10215.1"/>
    <property type="molecule type" value="Genomic_DNA"/>
</dbReference>
<dbReference type="RefSeq" id="WP_245633488.1">
    <property type="nucleotide sequence ID" value="NZ_LWUJ01000011.1"/>
</dbReference>
<reference evidence="8" key="1">
    <citation type="submission" date="2016-04" db="EMBL/GenBank/DDBJ databases">
        <authorList>
            <person name="Quiroz-Castaneda R.E."/>
            <person name="Martinez-Ocampo F."/>
        </authorList>
    </citation>
    <scope>NUCLEOTIDE SEQUENCE [LARGE SCALE GENOMIC DNA]</scope>
    <source>
        <strain evidence="8">INIFAP01</strain>
    </source>
</reference>
<feature type="transmembrane region" description="Helical" evidence="6">
    <location>
        <begin position="212"/>
        <end position="235"/>
    </location>
</feature>